<organism evidence="2 3">
    <name type="scientific">Orchesella cincta</name>
    <name type="common">Springtail</name>
    <name type="synonym">Podura cincta</name>
    <dbReference type="NCBI Taxonomy" id="48709"/>
    <lineage>
        <taxon>Eukaryota</taxon>
        <taxon>Metazoa</taxon>
        <taxon>Ecdysozoa</taxon>
        <taxon>Arthropoda</taxon>
        <taxon>Hexapoda</taxon>
        <taxon>Collembola</taxon>
        <taxon>Entomobryomorpha</taxon>
        <taxon>Entomobryoidea</taxon>
        <taxon>Orchesellidae</taxon>
        <taxon>Orchesellinae</taxon>
        <taxon>Orchesella</taxon>
    </lineage>
</organism>
<name>A0A1D2MPV7_ORCCI</name>
<evidence type="ECO:0000313" key="3">
    <source>
        <dbReference type="Proteomes" id="UP000094527"/>
    </source>
</evidence>
<gene>
    <name evidence="2" type="ORF">Ocin01_11763</name>
</gene>
<proteinExistence type="predicted"/>
<sequence length="126" mass="14348">MLRHFESITNIGIQKAQAVIPEMISKYEGLQNRILRVTKDMNIRIRALHGKLSTYMKKAKGQTTYSAHVTEYLEFKVKPVPGGVRKVRTIKAERDSIHHKSVGDDLDGDTEDGDDDTDDIDQHEEL</sequence>
<accession>A0A1D2MPV7</accession>
<comment type="caution">
    <text evidence="2">The sequence shown here is derived from an EMBL/GenBank/DDBJ whole genome shotgun (WGS) entry which is preliminary data.</text>
</comment>
<evidence type="ECO:0000256" key="1">
    <source>
        <dbReference type="SAM" id="MobiDB-lite"/>
    </source>
</evidence>
<evidence type="ECO:0000313" key="2">
    <source>
        <dbReference type="EMBL" id="ODM94932.1"/>
    </source>
</evidence>
<dbReference type="AlphaFoldDB" id="A0A1D2MPV7"/>
<keyword evidence="3" id="KW-1185">Reference proteome</keyword>
<dbReference type="Proteomes" id="UP000094527">
    <property type="component" value="Unassembled WGS sequence"/>
</dbReference>
<dbReference type="EMBL" id="LJIJ01000733">
    <property type="protein sequence ID" value="ODM94932.1"/>
    <property type="molecule type" value="Genomic_DNA"/>
</dbReference>
<protein>
    <submittedName>
        <fullName evidence="2">Uncharacterized protein</fullName>
    </submittedName>
</protein>
<feature type="region of interest" description="Disordered" evidence="1">
    <location>
        <begin position="95"/>
        <end position="126"/>
    </location>
</feature>
<feature type="compositionally biased region" description="Acidic residues" evidence="1">
    <location>
        <begin position="104"/>
        <end position="126"/>
    </location>
</feature>
<reference evidence="2 3" key="1">
    <citation type="journal article" date="2016" name="Genome Biol. Evol.">
        <title>Gene Family Evolution Reflects Adaptation to Soil Environmental Stressors in the Genome of the Collembolan Orchesella cincta.</title>
        <authorList>
            <person name="Faddeeva-Vakhrusheva A."/>
            <person name="Derks M.F."/>
            <person name="Anvar S.Y."/>
            <person name="Agamennone V."/>
            <person name="Suring W."/>
            <person name="Smit S."/>
            <person name="van Straalen N.M."/>
            <person name="Roelofs D."/>
        </authorList>
    </citation>
    <scope>NUCLEOTIDE SEQUENCE [LARGE SCALE GENOMIC DNA]</scope>
    <source>
        <tissue evidence="2">Mixed pool</tissue>
    </source>
</reference>